<comment type="similarity">
    <text evidence="2">Belongs to the CcmB/CycW/HelB family.</text>
</comment>
<gene>
    <name evidence="9" type="primary">ccmB</name>
</gene>
<evidence type="ECO:0000313" key="9">
    <source>
        <dbReference type="EMBL" id="AJF36721.1"/>
    </source>
</evidence>
<feature type="transmembrane region" description="Helical" evidence="8">
    <location>
        <begin position="148"/>
        <end position="169"/>
    </location>
</feature>
<dbReference type="EMBL" id="KP165386">
    <property type="protein sequence ID" value="AJF36721.1"/>
    <property type="molecule type" value="Genomic_DNA"/>
</dbReference>
<keyword evidence="5" id="KW-0201">Cytochrome c-type biogenesis</keyword>
<evidence type="ECO:0000256" key="6">
    <source>
        <dbReference type="ARBA" id="ARBA00022989"/>
    </source>
</evidence>
<feature type="transmembrane region" description="Helical" evidence="8">
    <location>
        <begin position="89"/>
        <end position="110"/>
    </location>
</feature>
<keyword evidence="3" id="KW-0813">Transport</keyword>
<accession>A0A0B5GSP6</accession>
<evidence type="ECO:0000256" key="5">
    <source>
        <dbReference type="ARBA" id="ARBA00022748"/>
    </source>
</evidence>
<evidence type="ECO:0000256" key="1">
    <source>
        <dbReference type="ARBA" id="ARBA00004141"/>
    </source>
</evidence>
<proteinExistence type="inferred from homology"/>
<dbReference type="AlphaFoldDB" id="A0A0B5GSP6"/>
<dbReference type="PANTHER" id="PTHR30070:SF1">
    <property type="entry name" value="CYTOCHROME C BIOGENESIS B-RELATED"/>
    <property type="match status" value="1"/>
</dbReference>
<keyword evidence="7 8" id="KW-0472">Membrane</keyword>
<geneLocation type="mitochondrion" evidence="9"/>
<keyword evidence="4 8" id="KW-0812">Transmembrane</keyword>
<reference evidence="9" key="1">
    <citation type="journal article" date="2014" name="Nucleic Acids Res.">
        <title>Widespread occurrence of organelle genome-encoded 5S rRNAs including permuted molecules.</title>
        <authorList>
            <person name="Valach M."/>
            <person name="Burger G."/>
            <person name="Gray M.W."/>
            <person name="Lang B.F."/>
        </authorList>
    </citation>
    <scope>NUCLEOTIDE SEQUENCE</scope>
    <source>
        <strain evidence="9">NIES-2285</strain>
    </source>
</reference>
<dbReference type="GO" id="GO:0016020">
    <property type="term" value="C:membrane"/>
    <property type="evidence" value="ECO:0007669"/>
    <property type="project" value="UniProtKB-SubCell"/>
</dbReference>
<feature type="transmembrane region" description="Helical" evidence="8">
    <location>
        <begin position="116"/>
        <end position="141"/>
    </location>
</feature>
<evidence type="ECO:0000256" key="2">
    <source>
        <dbReference type="ARBA" id="ARBA00010544"/>
    </source>
</evidence>
<evidence type="ECO:0000256" key="3">
    <source>
        <dbReference type="ARBA" id="ARBA00022448"/>
    </source>
</evidence>
<comment type="subcellular location">
    <subcellularLocation>
        <location evidence="1">Membrane</location>
        <topology evidence="1">Multi-pass membrane protein</topology>
    </subcellularLocation>
</comment>
<dbReference type="GO" id="GO:0017004">
    <property type="term" value="P:cytochrome complex assembly"/>
    <property type="evidence" value="ECO:0007669"/>
    <property type="project" value="UniProtKB-KW"/>
</dbReference>
<dbReference type="InterPro" id="IPR003544">
    <property type="entry name" value="Cyt_c_biogenesis_CcmB"/>
</dbReference>
<dbReference type="GO" id="GO:1903607">
    <property type="term" value="P:cytochrome c biosynthetic process"/>
    <property type="evidence" value="ECO:0007669"/>
    <property type="project" value="TreeGrafter"/>
</dbReference>
<protein>
    <submittedName>
        <fullName evidence="9">ABC transporter channel subunit</fullName>
    </submittedName>
</protein>
<sequence>MIMAQYQISAITMLTPFLFFIFLNAAACLCLSIGWDGLPLIHTGLIWLCIVLVTMQSTDRFYAADFEDGTLDLWLITGLFAKSLRIKLLSYWLFHMIGLLCCIPALQVFYNSSFSYTHYGMFGVGTLLFLCIGAIHSALLLGFKQTSVNTTVCSILTLPTLLPALILCTSSCTDFSALLCLMGYSIFLSFVFAPFTRIIYKTCNTR</sequence>
<name>A0A0B5GSP6_KLEFL</name>
<dbReference type="Pfam" id="PF03379">
    <property type="entry name" value="CcmB"/>
    <property type="match status" value="1"/>
</dbReference>
<feature type="transmembrane region" description="Helical" evidence="8">
    <location>
        <begin position="175"/>
        <end position="200"/>
    </location>
</feature>
<dbReference type="GO" id="GO:0015232">
    <property type="term" value="F:heme transmembrane transporter activity"/>
    <property type="evidence" value="ECO:0007669"/>
    <property type="project" value="InterPro"/>
</dbReference>
<keyword evidence="9" id="KW-0496">Mitochondrion</keyword>
<organism evidence="9">
    <name type="scientific">Klebsormidium flaccidum</name>
    <name type="common">Filamentous green alga</name>
    <name type="synonym">Ulothrix flaccida</name>
    <dbReference type="NCBI Taxonomy" id="3175"/>
    <lineage>
        <taxon>Eukaryota</taxon>
        <taxon>Viridiplantae</taxon>
        <taxon>Streptophyta</taxon>
        <taxon>Klebsormidiophyceae</taxon>
        <taxon>Klebsormidiales</taxon>
        <taxon>Klebsormidiaceae</taxon>
        <taxon>Klebsormidium</taxon>
    </lineage>
</organism>
<evidence type="ECO:0000256" key="8">
    <source>
        <dbReference type="SAM" id="Phobius"/>
    </source>
</evidence>
<evidence type="ECO:0000256" key="7">
    <source>
        <dbReference type="ARBA" id="ARBA00023136"/>
    </source>
</evidence>
<dbReference type="PANTHER" id="PTHR30070">
    <property type="entry name" value="HEME EXPORTER PROTEIN B"/>
    <property type="match status" value="1"/>
</dbReference>
<evidence type="ECO:0000256" key="4">
    <source>
        <dbReference type="ARBA" id="ARBA00022692"/>
    </source>
</evidence>
<keyword evidence="6 8" id="KW-1133">Transmembrane helix</keyword>
<feature type="transmembrane region" description="Helical" evidence="8">
    <location>
        <begin position="38"/>
        <end position="55"/>
    </location>
</feature>